<feature type="compositionally biased region" description="Low complexity" evidence="10">
    <location>
        <begin position="646"/>
        <end position="658"/>
    </location>
</feature>
<gene>
    <name evidence="13" type="ORF">PCOR1329_LOCUS72211</name>
</gene>
<evidence type="ECO:0000256" key="7">
    <source>
        <dbReference type="ARBA" id="ARBA00023273"/>
    </source>
</evidence>
<dbReference type="InterPro" id="IPR011047">
    <property type="entry name" value="Quinoprotein_ADH-like_sf"/>
</dbReference>
<name>A0ABN9X4H4_9DINO</name>
<keyword evidence="2" id="KW-0963">Cytoplasm</keyword>
<comment type="similarity">
    <text evidence="8">Belongs to the CFAP43 family.</text>
</comment>
<feature type="domain" description="Reverse transcriptase" evidence="11">
    <location>
        <begin position="680"/>
        <end position="891"/>
    </location>
</feature>
<evidence type="ECO:0000256" key="2">
    <source>
        <dbReference type="ARBA" id="ARBA00022490"/>
    </source>
</evidence>
<accession>A0ABN9X4H4</accession>
<dbReference type="Pfam" id="PF23185">
    <property type="entry name" value="CFAP43_N"/>
    <property type="match status" value="1"/>
</dbReference>
<evidence type="ECO:0000259" key="11">
    <source>
        <dbReference type="Pfam" id="PF00078"/>
    </source>
</evidence>
<dbReference type="SUPFAM" id="SSF50978">
    <property type="entry name" value="WD40 repeat-like"/>
    <property type="match status" value="1"/>
</dbReference>
<comment type="caution">
    <text evidence="13">The sequence shown here is derived from an EMBL/GenBank/DDBJ whole genome shotgun (WGS) entry which is preliminary data.</text>
</comment>
<feature type="domain" description="Cfap43 N-terminal" evidence="12">
    <location>
        <begin position="78"/>
        <end position="240"/>
    </location>
</feature>
<dbReference type="InterPro" id="IPR000477">
    <property type="entry name" value="RT_dom"/>
</dbReference>
<evidence type="ECO:0000256" key="6">
    <source>
        <dbReference type="ARBA" id="ARBA00023212"/>
    </source>
</evidence>
<evidence type="ECO:0000259" key="12">
    <source>
        <dbReference type="Pfam" id="PF23185"/>
    </source>
</evidence>
<keyword evidence="14" id="KW-1185">Reference proteome</keyword>
<dbReference type="InterPro" id="IPR001680">
    <property type="entry name" value="WD40_rpt"/>
</dbReference>
<organism evidence="13 14">
    <name type="scientific">Prorocentrum cordatum</name>
    <dbReference type="NCBI Taxonomy" id="2364126"/>
    <lineage>
        <taxon>Eukaryota</taxon>
        <taxon>Sar</taxon>
        <taxon>Alveolata</taxon>
        <taxon>Dinophyceae</taxon>
        <taxon>Prorocentrales</taxon>
        <taxon>Prorocentraceae</taxon>
        <taxon>Prorocentrum</taxon>
    </lineage>
</organism>
<feature type="region of interest" description="Disordered" evidence="10">
    <location>
        <begin position="641"/>
        <end position="663"/>
    </location>
</feature>
<keyword evidence="3" id="KW-0853">WD repeat</keyword>
<evidence type="ECO:0000256" key="4">
    <source>
        <dbReference type="ARBA" id="ARBA00022737"/>
    </source>
</evidence>
<evidence type="ECO:0000256" key="3">
    <source>
        <dbReference type="ARBA" id="ARBA00022574"/>
    </source>
</evidence>
<feature type="non-terminal residue" evidence="13">
    <location>
        <position position="1"/>
    </location>
</feature>
<dbReference type="InterPro" id="IPR056296">
    <property type="entry name" value="Cfap43_N"/>
</dbReference>
<proteinExistence type="inferred from homology"/>
<dbReference type="EMBL" id="CAUYUJ010019634">
    <property type="protein sequence ID" value="CAK0892588.1"/>
    <property type="molecule type" value="Genomic_DNA"/>
</dbReference>
<evidence type="ECO:0000256" key="9">
    <source>
        <dbReference type="ARBA" id="ARBA00023662"/>
    </source>
</evidence>
<keyword evidence="5" id="KW-0175">Coiled coil</keyword>
<reference evidence="13" key="1">
    <citation type="submission" date="2023-10" db="EMBL/GenBank/DDBJ databases">
        <authorList>
            <person name="Chen Y."/>
            <person name="Shah S."/>
            <person name="Dougan E. K."/>
            <person name="Thang M."/>
            <person name="Chan C."/>
        </authorList>
    </citation>
    <scope>NUCLEOTIDE SEQUENCE [LARGE SCALE GENOMIC DNA]</scope>
</reference>
<keyword evidence="6" id="KW-0206">Cytoskeleton</keyword>
<evidence type="ECO:0000256" key="8">
    <source>
        <dbReference type="ARBA" id="ARBA00023605"/>
    </source>
</evidence>
<dbReference type="InterPro" id="IPR036322">
    <property type="entry name" value="WD40_repeat_dom_sf"/>
</dbReference>
<keyword evidence="4" id="KW-0677">Repeat</keyword>
<dbReference type="SUPFAM" id="SSF50998">
    <property type="entry name" value="Quinoprotein alcohol dehydrogenase-like"/>
    <property type="match status" value="1"/>
</dbReference>
<dbReference type="SMART" id="SM00320">
    <property type="entry name" value="WD40"/>
    <property type="match status" value="3"/>
</dbReference>
<evidence type="ECO:0000313" key="13">
    <source>
        <dbReference type="EMBL" id="CAK0892588.1"/>
    </source>
</evidence>
<protein>
    <recommendedName>
        <fullName evidence="9">Cilia- and flagella-associated protein 43</fullName>
    </recommendedName>
</protein>
<dbReference type="InterPro" id="IPR015943">
    <property type="entry name" value="WD40/YVTN_repeat-like_dom_sf"/>
</dbReference>
<evidence type="ECO:0000313" key="14">
    <source>
        <dbReference type="Proteomes" id="UP001189429"/>
    </source>
</evidence>
<evidence type="ECO:0000256" key="1">
    <source>
        <dbReference type="ARBA" id="ARBA00004430"/>
    </source>
</evidence>
<dbReference type="Gene3D" id="2.130.10.10">
    <property type="entry name" value="YVTN repeat-like/Quinoprotein amine dehydrogenase"/>
    <property type="match status" value="2"/>
</dbReference>
<dbReference type="PANTHER" id="PTHR14885:SF1">
    <property type="entry name" value="CILIA- AND FLAGELLA-ASSOCIATED PROTEIN 43"/>
    <property type="match status" value="1"/>
</dbReference>
<sequence>RPPSGPALRVHGEAAGRRPPMPPQKSAGDGQVAFHAAFTAPNGPLSFVSAESACCVVGASVCLWNLRTGEKDYLYTTAYSITKVCGNPARSLLAFCEGGTSPQVFVYSVKPKPKLLYTLSDVTELELADMCFSTCGSRLYVMSKATSKRLSVFSTERGEKLKGCDLKLPMRFDKISVYPGHKDFLAVVRTSSIRLVTIQKSYQTYIANLHPPALPPDADAAISAFAWATSGHLFFATRQGLLCTMECKTGTIVHVCSVQQPIVSIAVTAQGIITAHVGSAVRFWCDRLESLGTEAVGSLSGAPAIEECPELFELLHSVDLEAAAQMQRPERSPNGQITHLQVMPDWSGAVMMTAEGELWSLQIPFKPAGSFGMDDAEEEASFTVDDMKLKQLTWFHTHAVTDVVMLGASGRLCASGDEGGRLRVWQVSRGSDPKGFRMLTFASAVTSLASDATGELLVVGTDSGCVHVVSCGQWKSTQVLDTLRVSSAGVARICSVTFEGRCMCVAAVLMNHKVAFMTVPLADPKVVMIGLTDVGGSVEDACFQDLSNPGDPSALRLLAVGTSSDGSSGCLWALRAPPLDHEPTAAELKREVCPLWCAKVGDGAAAAGIPTAVASVTDKTAAVGFADGAIRLYSAPQSTAAPSARPALPDGEPLPAALGLGGPDRGASGPLEEAAFGRGADKVRVLGLRNCDVKVLSATMNAALRPILARVAPPCQRGFVPGRNFGLNILELDVSSRQLSCTPHGSRDLPILYSLDYGQAFPSLNQEFVLFILGALRLPEAILKFVGFLYEAIEGVAVSMGLRVHLYWVRSGIIQGCALSGSLYAIASSTFLYHLVRVIEETGRGLVRACADDIGGTLVSIEDLAWVALVMREAELVAKLVLKIQKCHIVPLSASFSPALASEALGRLSRTVPHWSAMKIVSELLYLGIWLGPSVDSMKPWIDPLAKARLRARAVGRGVTPASLSSIIYNTRTVSTLSYVSQFFWMPRAVLACELGVLAQVFRVALGTFPLSAWVQMDRWRGPRALSWAHLNMASLLRAAAHTFPEHQRLLDDLRTHACALADSRTLYMIGSGALYPGFWRSPAIVENLALALDGPAPAEPWASLLPRAREALVGAAETPPGVRSRPQRAVHRALRDLAASATPLHVFLRTRLQKFFFPRHGALLDLIDWQRISATLNMCPCSWVWAALRTWCDGWLTSSRILHPAGRRGCALGCHNCADSLLHYSRCVRMHAALRRALGHGFPLELAERWGLVAPSTAAFGFMAAAVSMYNTIRLIPDWPISEQDALSAALAGVSCQILSSRLDLVDDSVGHVAMLSDAGSLDPDGYPFGADHHGRSSDGGSLLTGCHEPRVLGHSAVSEAMAFLSASRVMVPLPP</sequence>
<keyword evidence="7" id="KW-0966">Cell projection</keyword>
<evidence type="ECO:0000256" key="5">
    <source>
        <dbReference type="ARBA" id="ARBA00023054"/>
    </source>
</evidence>
<dbReference type="Proteomes" id="UP001189429">
    <property type="component" value="Unassembled WGS sequence"/>
</dbReference>
<dbReference type="Pfam" id="PF00078">
    <property type="entry name" value="RVT_1"/>
    <property type="match status" value="1"/>
</dbReference>
<comment type="subcellular location">
    <subcellularLocation>
        <location evidence="1">Cytoplasm</location>
        <location evidence="1">Cytoskeleton</location>
        <location evidence="1">Cilium axoneme</location>
    </subcellularLocation>
</comment>
<feature type="region of interest" description="Disordered" evidence="10">
    <location>
        <begin position="1"/>
        <end position="29"/>
    </location>
</feature>
<evidence type="ECO:0000256" key="10">
    <source>
        <dbReference type="SAM" id="MobiDB-lite"/>
    </source>
</evidence>
<dbReference type="PANTHER" id="PTHR14885">
    <property type="entry name" value="CILIA- AND FLAGELLA-ASSOCIATED PROTEIN 43-RELATED"/>
    <property type="match status" value="1"/>
</dbReference>